<feature type="transmembrane region" description="Helical" evidence="1">
    <location>
        <begin position="20"/>
        <end position="51"/>
    </location>
</feature>
<reference evidence="4" key="1">
    <citation type="journal article" date="2019" name="Int. J. Syst. Evol. Microbiol.">
        <title>The Global Catalogue of Microorganisms (GCM) 10K type strain sequencing project: providing services to taxonomists for standard genome sequencing and annotation.</title>
        <authorList>
            <consortium name="The Broad Institute Genomics Platform"/>
            <consortium name="The Broad Institute Genome Sequencing Center for Infectious Disease"/>
            <person name="Wu L."/>
            <person name="Ma J."/>
        </authorList>
    </citation>
    <scope>NUCLEOTIDE SEQUENCE [LARGE SCALE GENOMIC DNA]</scope>
    <source>
        <strain evidence="4">CGMCC 1.12471</strain>
    </source>
</reference>
<comment type="caution">
    <text evidence="3">The sequence shown here is derived from an EMBL/GenBank/DDBJ whole genome shotgun (WGS) entry which is preliminary data.</text>
</comment>
<proteinExistence type="predicted"/>
<dbReference type="SUPFAM" id="SSF46785">
    <property type="entry name" value="Winged helix' DNA-binding domain"/>
    <property type="match status" value="1"/>
</dbReference>
<keyword evidence="1" id="KW-1133">Transmembrane helix</keyword>
<keyword evidence="1" id="KW-0472">Membrane</keyword>
<dbReference type="EMBL" id="JBHUEA010000006">
    <property type="protein sequence ID" value="MFD1721067.1"/>
    <property type="molecule type" value="Genomic_DNA"/>
</dbReference>
<feature type="domain" description="FtsK gamma" evidence="2">
    <location>
        <begin position="120"/>
        <end position="183"/>
    </location>
</feature>
<dbReference type="InterPro" id="IPR036390">
    <property type="entry name" value="WH_DNA-bd_sf"/>
</dbReference>
<evidence type="ECO:0000313" key="3">
    <source>
        <dbReference type="EMBL" id="MFD1721067.1"/>
    </source>
</evidence>
<protein>
    <submittedName>
        <fullName evidence="3">DNA translocase FtsK</fullName>
    </submittedName>
</protein>
<dbReference type="Pfam" id="PF09397">
    <property type="entry name" value="FtsK_gamma"/>
    <property type="match status" value="1"/>
</dbReference>
<keyword evidence="1" id="KW-0812">Transmembrane</keyword>
<gene>
    <name evidence="3" type="ORF">ACFSBI_05850</name>
</gene>
<name>A0ABW4LCQ8_9MICO</name>
<dbReference type="Proteomes" id="UP001597347">
    <property type="component" value="Unassembled WGS sequence"/>
</dbReference>
<dbReference type="InterPro" id="IPR018541">
    <property type="entry name" value="Ftsk_gamma"/>
</dbReference>
<evidence type="ECO:0000259" key="2">
    <source>
        <dbReference type="SMART" id="SM00843"/>
    </source>
</evidence>
<keyword evidence="4" id="KW-1185">Reference proteome</keyword>
<dbReference type="InterPro" id="IPR036388">
    <property type="entry name" value="WH-like_DNA-bd_sf"/>
</dbReference>
<dbReference type="SMART" id="SM00843">
    <property type="entry name" value="Ftsk_gamma"/>
    <property type="match status" value="1"/>
</dbReference>
<evidence type="ECO:0000313" key="4">
    <source>
        <dbReference type="Proteomes" id="UP001597347"/>
    </source>
</evidence>
<accession>A0ABW4LCQ8</accession>
<organism evidence="3 4">
    <name type="scientific">Amnibacterium endophyticum</name>
    <dbReference type="NCBI Taxonomy" id="2109337"/>
    <lineage>
        <taxon>Bacteria</taxon>
        <taxon>Bacillati</taxon>
        <taxon>Actinomycetota</taxon>
        <taxon>Actinomycetes</taxon>
        <taxon>Micrococcales</taxon>
        <taxon>Microbacteriaceae</taxon>
        <taxon>Amnibacterium</taxon>
    </lineage>
</organism>
<sequence length="195" mass="20751">MPASSLAPEGPRRALAVTLVGLALVALTLPLFWPLGVVIGLACGVVVVLGLGRQQDREARTAAVADLFAAAGDEPRPVRSAALLATTAPVALQPAPPRPPVVEEGGVRADLDRLKTELGDDYRDFARAAQLVVSTQYASAARLQRDLQLPYSRARRLLADLETQHFVGPATGTLPRQVLMPKDRLPEVERMLAGV</sequence>
<dbReference type="RefSeq" id="WP_377932967.1">
    <property type="nucleotide sequence ID" value="NZ_JBHUEA010000006.1"/>
</dbReference>
<evidence type="ECO:0000256" key="1">
    <source>
        <dbReference type="SAM" id="Phobius"/>
    </source>
</evidence>
<dbReference type="Gene3D" id="1.10.10.10">
    <property type="entry name" value="Winged helix-like DNA-binding domain superfamily/Winged helix DNA-binding domain"/>
    <property type="match status" value="1"/>
</dbReference>